<feature type="compositionally biased region" description="Polar residues" evidence="8">
    <location>
        <begin position="854"/>
        <end position="863"/>
    </location>
</feature>
<feature type="region of interest" description="Disordered" evidence="8">
    <location>
        <begin position="1157"/>
        <end position="1218"/>
    </location>
</feature>
<evidence type="ECO:0000256" key="5">
    <source>
        <dbReference type="ARBA" id="ARBA00023089"/>
    </source>
</evidence>
<keyword evidence="11" id="KW-1185">Reference proteome</keyword>
<dbReference type="PANTHER" id="PTHR12550:SF49">
    <property type="entry name" value="PROTEIN HUA2-LIKE 2-RELATED"/>
    <property type="match status" value="1"/>
</dbReference>
<comment type="subcellular location">
    <subcellularLocation>
        <location evidence="1">Nucleus</location>
    </subcellularLocation>
</comment>
<evidence type="ECO:0000256" key="1">
    <source>
        <dbReference type="ARBA" id="ARBA00004123"/>
    </source>
</evidence>
<evidence type="ECO:0000259" key="10">
    <source>
        <dbReference type="PROSITE" id="PS51391"/>
    </source>
</evidence>
<dbReference type="GeneID" id="105057763"/>
<feature type="compositionally biased region" description="Basic and acidic residues" evidence="8">
    <location>
        <begin position="408"/>
        <end position="417"/>
    </location>
</feature>
<dbReference type="InterPro" id="IPR000313">
    <property type="entry name" value="PWWP_dom"/>
</dbReference>
<feature type="compositionally biased region" description="Polar residues" evidence="8">
    <location>
        <begin position="1202"/>
        <end position="1211"/>
    </location>
</feature>
<dbReference type="InParanoid" id="A0A6I9S868"/>
<evidence type="ECO:0000313" key="12">
    <source>
        <dbReference type="RefSeq" id="XP_010938755.1"/>
    </source>
</evidence>
<evidence type="ECO:0000256" key="4">
    <source>
        <dbReference type="ARBA" id="ARBA00023015"/>
    </source>
</evidence>
<feature type="region of interest" description="Disordered" evidence="8">
    <location>
        <begin position="129"/>
        <end position="152"/>
    </location>
</feature>
<dbReference type="FunFam" id="1.25.40.90:FF:000037">
    <property type="entry name" value="Enhancer of ag-4 2"/>
    <property type="match status" value="1"/>
</dbReference>
<dbReference type="PROSITE" id="PS50812">
    <property type="entry name" value="PWWP"/>
    <property type="match status" value="1"/>
</dbReference>
<evidence type="ECO:0000259" key="9">
    <source>
        <dbReference type="PROSITE" id="PS50812"/>
    </source>
</evidence>
<feature type="region of interest" description="Disordered" evidence="8">
    <location>
        <begin position="233"/>
        <end position="254"/>
    </location>
</feature>
<keyword evidence="5" id="KW-0287">Flowering</keyword>
<feature type="region of interest" description="Disordered" evidence="8">
    <location>
        <begin position="396"/>
        <end position="417"/>
    </location>
</feature>
<dbReference type="InterPro" id="IPR008942">
    <property type="entry name" value="ENTH_VHS"/>
</dbReference>
<dbReference type="GO" id="GO:0005634">
    <property type="term" value="C:nucleus"/>
    <property type="evidence" value="ECO:0007669"/>
    <property type="project" value="UniProtKB-SubCell"/>
</dbReference>
<keyword evidence="2" id="KW-0217">Developmental protein</keyword>
<name>A0A6I9S868_ELAGV</name>
<dbReference type="FunCoup" id="A0A6I9S868">
    <property type="interactions" value="2509"/>
</dbReference>
<feature type="compositionally biased region" description="Polar residues" evidence="8">
    <location>
        <begin position="1425"/>
        <end position="1435"/>
    </location>
</feature>
<dbReference type="RefSeq" id="XP_010938755.1">
    <property type="nucleotide sequence ID" value="XM_010940453.2"/>
</dbReference>
<sequence length="1453" mass="159187">MAPARRKGSARAAAAAAAAALQQWKVGDLVLAKMKGFPAWPAVISEPEKWGLSSVRKKVLVYFYGTKQIAFCNYADIEAFTEEKKKSLLVKRQGKGADFVRAVDEIIDVYETLKKQICDEFISRDEDIAPNDGNLETNRSNSFRKSPEHSSHIADDQKLDVVCAIASHDVFSSEEISAASKEGNPHNINSAIDEPAERVSILDQLKQSPLATITTSRKKRLIDASPQSFIAQKGLTSLRRSRSSSTGDPPEVKDLDMLCNDSDLAGDNATTDGVQEESLINKSAENMPCTPYFHDVAVPVTTVLAKNGSREDTASDIAALRSEANNLNEEAVLDSDKIEVTANGCLENEVRQNGQLDLPMKTVIFKKKRKPNRKRASNSTECAILDKYTEVHVDPCRSLSESPNSRGEISETDHKADGDKHLPLVKRARVRMGKPPAEEKRFDDLVGANEKSEVTVTINNCDKCSTCTSSGNNFPNGTSLGVKEDSNSSPINDYSRPSGRDLMLWKSKRFPLKGFTLDVEAALPPSKRLHRALEAMSANAAEDSDDCPKAPRPMEMMPNGCMVSPKTNSLHLSTYGNIENPTRLHDTPYSECNALNMSVSGMCSQNLDVPTIASSEVKTDDINSEDLRDHHGKHCNEILVDVKNCDGSSMSKIVDADIRFKSLQPCSFRLTEKQVNLTNWEGMPDQLSLSLGKVNENEILQPKEKCLHSPMGNISGDRTAEPTIQKPTSVLDIKGGSDSFSAVEAFMIISTTNGSYTTSGTSKPTKSSSIQSDEDSQIRDMEDVAREVRCRVTSRDQCISPDLMPMKDLIAAAQAKRFLSRSTSFSDNSVDYKVEAVISPSLVYKEDSLGKVSPSNPMINHTSAIDDRLQPLRNSSRSPHGGLRQKSLSKLTDLAEPNAARKSFEALLCTLTRTKESIGRATRLAIECAKYGIAGEVVDILLQTLERESNLYRRVDLFFLVDSITQCSRSQKGGAGDVYPSLVQSVLPRLLSAAAPPGNAARENRRQCLKVLRLWLERKTLPECIIRHHIRELDSVNEASFTCASSRRPSRNERALNDPVREMEGMLVDEYGSNTSFELPCLLHTTLLEDEEANASDEKGFEAVTPERHAVVDHEKGIAEKHRRILEDVDGELEMEDVAPLCEVEVRCSSHVPGDDTICSTHDQPDQHHSLPFAPPLPQERPPSPPPLPSSPPPLPPPCSSARTVVSQHQPGSHAVADTADLHPSSITHNMQNQQSESFGQHPSTLNANSMPSELVPYYMPRYGGPSKEMPPPVASHNSSISYGSLPVSHPANNSGTNFQSMGTAPMCNKTCHLKPPPPAVSNQFSYVHAGPQQSAQPWGNCSAFTERFHHVHDVHRGNFYGDRGARGPVQQEIVERGRFSLAFRSGPSVSDTVEASPVSLSHYGPPSDPPPIPCPGWPPHSRVSGYSVSASRPSIESRVSRVAGAPGYWRPR</sequence>
<evidence type="ECO:0000256" key="3">
    <source>
        <dbReference type="ARBA" id="ARBA00022664"/>
    </source>
</evidence>
<dbReference type="SUPFAM" id="SSF63748">
    <property type="entry name" value="Tudor/PWWP/MBT"/>
    <property type="match status" value="1"/>
</dbReference>
<feature type="region of interest" description="Disordered" evidence="8">
    <location>
        <begin position="1231"/>
        <end position="1251"/>
    </location>
</feature>
<gene>
    <name evidence="12" type="primary">LOC105057763</name>
</gene>
<dbReference type="Pfam" id="PF04818">
    <property type="entry name" value="CID"/>
    <property type="match status" value="1"/>
</dbReference>
<proteinExistence type="predicted"/>
<accession>A0A6I9S868</accession>
<feature type="domain" description="PWWP" evidence="9">
    <location>
        <begin position="26"/>
        <end position="83"/>
    </location>
</feature>
<keyword evidence="6" id="KW-0804">Transcription</keyword>
<evidence type="ECO:0000313" key="11">
    <source>
        <dbReference type="Proteomes" id="UP000504607"/>
    </source>
</evidence>
<feature type="compositionally biased region" description="Pro residues" evidence="8">
    <location>
        <begin position="1407"/>
        <end position="1419"/>
    </location>
</feature>
<dbReference type="Pfam" id="PF00855">
    <property type="entry name" value="PWWP"/>
    <property type="match status" value="1"/>
</dbReference>
<feature type="region of interest" description="Disordered" evidence="8">
    <location>
        <begin position="854"/>
        <end position="889"/>
    </location>
</feature>
<dbReference type="SMART" id="SM00293">
    <property type="entry name" value="PWWP"/>
    <property type="match status" value="1"/>
</dbReference>
<organism evidence="11 12">
    <name type="scientific">Elaeis guineensis var. tenera</name>
    <name type="common">Oil palm</name>
    <dbReference type="NCBI Taxonomy" id="51953"/>
    <lineage>
        <taxon>Eukaryota</taxon>
        <taxon>Viridiplantae</taxon>
        <taxon>Streptophyta</taxon>
        <taxon>Embryophyta</taxon>
        <taxon>Tracheophyta</taxon>
        <taxon>Spermatophyta</taxon>
        <taxon>Magnoliopsida</taxon>
        <taxon>Liliopsida</taxon>
        <taxon>Arecaceae</taxon>
        <taxon>Arecoideae</taxon>
        <taxon>Cocoseae</taxon>
        <taxon>Elaeidinae</taxon>
        <taxon>Elaeis</taxon>
    </lineage>
</organism>
<dbReference type="SMART" id="SM00582">
    <property type="entry name" value="RPR"/>
    <property type="match status" value="1"/>
</dbReference>
<feature type="region of interest" description="Disordered" evidence="8">
    <location>
        <begin position="1387"/>
        <end position="1453"/>
    </location>
</feature>
<evidence type="ECO:0000256" key="7">
    <source>
        <dbReference type="ARBA" id="ARBA00023242"/>
    </source>
</evidence>
<dbReference type="GO" id="GO:0006397">
    <property type="term" value="P:mRNA processing"/>
    <property type="evidence" value="ECO:0007669"/>
    <property type="project" value="UniProtKB-KW"/>
</dbReference>
<keyword evidence="3" id="KW-0507">mRNA processing</keyword>
<feature type="compositionally biased region" description="Low complexity" evidence="8">
    <location>
        <begin position="754"/>
        <end position="771"/>
    </location>
</feature>
<dbReference type="Proteomes" id="UP000504607">
    <property type="component" value="Chromosome 14"/>
</dbReference>
<dbReference type="Gene3D" id="1.25.40.90">
    <property type="match status" value="1"/>
</dbReference>
<feature type="domain" description="CID" evidence="10">
    <location>
        <begin position="896"/>
        <end position="1037"/>
    </location>
</feature>
<dbReference type="Gene3D" id="2.30.30.140">
    <property type="match status" value="1"/>
</dbReference>
<evidence type="ECO:0000256" key="8">
    <source>
        <dbReference type="SAM" id="MobiDB-lite"/>
    </source>
</evidence>
<evidence type="ECO:0000256" key="2">
    <source>
        <dbReference type="ARBA" id="ARBA00022473"/>
    </source>
</evidence>
<feature type="compositionally biased region" description="Pro residues" evidence="8">
    <location>
        <begin position="1173"/>
        <end position="1199"/>
    </location>
</feature>
<protein>
    <submittedName>
        <fullName evidence="12">Protein HUA2-LIKE 3 isoform X1</fullName>
    </submittedName>
</protein>
<feature type="compositionally biased region" description="Polar residues" evidence="8">
    <location>
        <begin position="134"/>
        <end position="144"/>
    </location>
</feature>
<feature type="compositionally biased region" description="Low complexity" evidence="8">
    <location>
        <begin position="235"/>
        <end position="246"/>
    </location>
</feature>
<dbReference type="KEGG" id="egu:105057763"/>
<feature type="region of interest" description="Disordered" evidence="8">
    <location>
        <begin position="754"/>
        <end position="781"/>
    </location>
</feature>
<dbReference type="OrthoDB" id="62853at2759"/>
<dbReference type="GO" id="GO:0009908">
    <property type="term" value="P:flower development"/>
    <property type="evidence" value="ECO:0007669"/>
    <property type="project" value="UniProtKB-KW"/>
</dbReference>
<evidence type="ECO:0000256" key="6">
    <source>
        <dbReference type="ARBA" id="ARBA00023163"/>
    </source>
</evidence>
<keyword evidence="4" id="KW-0805">Transcription regulation</keyword>
<keyword evidence="7" id="KW-0539">Nucleus</keyword>
<dbReference type="PROSITE" id="PS51391">
    <property type="entry name" value="CID"/>
    <property type="match status" value="1"/>
</dbReference>
<reference evidence="12" key="1">
    <citation type="submission" date="2025-08" db="UniProtKB">
        <authorList>
            <consortium name="RefSeq"/>
        </authorList>
    </citation>
    <scope>IDENTIFICATION</scope>
</reference>
<dbReference type="PANTHER" id="PTHR12550">
    <property type="entry name" value="HEPATOMA-DERIVED GROWTH FACTOR-RELATED"/>
    <property type="match status" value="1"/>
</dbReference>
<dbReference type="InterPro" id="IPR006569">
    <property type="entry name" value="CID_dom"/>
</dbReference>